<evidence type="ECO:0008006" key="5">
    <source>
        <dbReference type="Google" id="ProtNLM"/>
    </source>
</evidence>
<dbReference type="EMBL" id="JACYFG010000002">
    <property type="protein sequence ID" value="MBD5778147.1"/>
    <property type="molecule type" value="Genomic_DNA"/>
</dbReference>
<proteinExistence type="predicted"/>
<feature type="transmembrane region" description="Helical" evidence="2">
    <location>
        <begin position="388"/>
        <end position="408"/>
    </location>
</feature>
<accession>A0A927F4T0</accession>
<evidence type="ECO:0000313" key="3">
    <source>
        <dbReference type="EMBL" id="MBD5778147.1"/>
    </source>
</evidence>
<feature type="transmembrane region" description="Helical" evidence="2">
    <location>
        <begin position="172"/>
        <end position="189"/>
    </location>
</feature>
<keyword evidence="2" id="KW-0472">Membrane</keyword>
<feature type="transmembrane region" description="Helical" evidence="2">
    <location>
        <begin position="142"/>
        <end position="165"/>
    </location>
</feature>
<feature type="transmembrane region" description="Helical" evidence="2">
    <location>
        <begin position="414"/>
        <end position="433"/>
    </location>
</feature>
<keyword evidence="4" id="KW-1185">Reference proteome</keyword>
<organism evidence="3 4">
    <name type="scientific">Pelagicoccus enzymogenes</name>
    <dbReference type="NCBI Taxonomy" id="2773457"/>
    <lineage>
        <taxon>Bacteria</taxon>
        <taxon>Pseudomonadati</taxon>
        <taxon>Verrucomicrobiota</taxon>
        <taxon>Opitutia</taxon>
        <taxon>Puniceicoccales</taxon>
        <taxon>Pelagicoccaceae</taxon>
        <taxon>Pelagicoccus</taxon>
    </lineage>
</organism>
<feature type="transmembrane region" description="Helical" evidence="2">
    <location>
        <begin position="39"/>
        <end position="61"/>
    </location>
</feature>
<evidence type="ECO:0000256" key="1">
    <source>
        <dbReference type="SAM" id="MobiDB-lite"/>
    </source>
</evidence>
<comment type="caution">
    <text evidence="3">The sequence shown here is derived from an EMBL/GenBank/DDBJ whole genome shotgun (WGS) entry which is preliminary data.</text>
</comment>
<evidence type="ECO:0000256" key="2">
    <source>
        <dbReference type="SAM" id="Phobius"/>
    </source>
</evidence>
<sequence length="455" mass="49983">MNQDSALEQLPLPEAGANEQDEEGQSADERRIWSRLPQLLRWIGGLSLAGSAITFLLGGWMDAAPLIRYYSFFALTSALTLAGVFCGLKLKEDKGARTFLSLGTAFIPVLFCQLGAIVYAQIKGTTSQFPEYFEVFQFSPIGTSLLILTLVAAFVLLTAYAFFGFSAMARPAAKKLTALYLLANTALLVPLRDELTVASMGFVLLGLLAYFDRKTFSKSSVLRTWDGRAMRSLLFVPFGLLLLRSVLLYETSNLLVALFSASIATLFFFGLPQATNSVAWKRFYQHLSLPPLAVACISIGFPIADRIRIFGTDSYFLLLVMPSALLVILLSHRTRESGRSFRFIATATAISVATLQMANVDGLFTALTSLLVAIGCTIYSYTIREKIVLFMGLAGTGLSLAYHVSYAAELYRNNLWLSLAATGVAVILAASYVERNWQTLLAQGKGFRRKLDDWN</sequence>
<feature type="transmembrane region" description="Helical" evidence="2">
    <location>
        <begin position="195"/>
        <end position="211"/>
    </location>
</feature>
<feature type="transmembrane region" description="Helical" evidence="2">
    <location>
        <begin position="100"/>
        <end position="122"/>
    </location>
</feature>
<feature type="region of interest" description="Disordered" evidence="1">
    <location>
        <begin position="1"/>
        <end position="28"/>
    </location>
</feature>
<dbReference type="AlphaFoldDB" id="A0A927F4T0"/>
<feature type="transmembrane region" description="Helical" evidence="2">
    <location>
        <begin position="255"/>
        <end position="271"/>
    </location>
</feature>
<dbReference type="RefSeq" id="WP_191615269.1">
    <property type="nucleotide sequence ID" value="NZ_JACYFG010000002.1"/>
</dbReference>
<name>A0A927F4T0_9BACT</name>
<keyword evidence="2" id="KW-0812">Transmembrane</keyword>
<feature type="transmembrane region" description="Helical" evidence="2">
    <location>
        <begin position="364"/>
        <end position="381"/>
    </location>
</feature>
<evidence type="ECO:0000313" key="4">
    <source>
        <dbReference type="Proteomes" id="UP000622317"/>
    </source>
</evidence>
<gene>
    <name evidence="3" type="ORF">IEN85_01385</name>
</gene>
<keyword evidence="2" id="KW-1133">Transmembrane helix</keyword>
<dbReference type="Proteomes" id="UP000622317">
    <property type="component" value="Unassembled WGS sequence"/>
</dbReference>
<feature type="transmembrane region" description="Helical" evidence="2">
    <location>
        <begin position="232"/>
        <end position="249"/>
    </location>
</feature>
<feature type="transmembrane region" description="Helical" evidence="2">
    <location>
        <begin position="283"/>
        <end position="303"/>
    </location>
</feature>
<protein>
    <recommendedName>
        <fullName evidence="5">DUF2157 domain-containing protein</fullName>
    </recommendedName>
</protein>
<reference evidence="3" key="1">
    <citation type="submission" date="2020-09" db="EMBL/GenBank/DDBJ databases">
        <title>Pelagicoccus enzymogenes sp. nov. with an EPS production, isolated from marine sediment.</title>
        <authorList>
            <person name="Feng X."/>
        </authorList>
    </citation>
    <scope>NUCLEOTIDE SEQUENCE</scope>
    <source>
        <strain evidence="3">NFK12</strain>
    </source>
</reference>
<feature type="transmembrane region" description="Helical" evidence="2">
    <location>
        <begin position="309"/>
        <end position="329"/>
    </location>
</feature>
<feature type="transmembrane region" description="Helical" evidence="2">
    <location>
        <begin position="341"/>
        <end position="358"/>
    </location>
</feature>
<feature type="transmembrane region" description="Helical" evidence="2">
    <location>
        <begin position="67"/>
        <end position="88"/>
    </location>
</feature>